<dbReference type="SUPFAM" id="SSF49899">
    <property type="entry name" value="Concanavalin A-like lectins/glucanases"/>
    <property type="match status" value="1"/>
</dbReference>
<organism evidence="4 5">
    <name type="scientific">Laceyella sacchari</name>
    <name type="common">Thermoactinomyces thalpophilus</name>
    <dbReference type="NCBI Taxonomy" id="37482"/>
    <lineage>
        <taxon>Bacteria</taxon>
        <taxon>Bacillati</taxon>
        <taxon>Bacillota</taxon>
        <taxon>Bacilli</taxon>
        <taxon>Bacillales</taxon>
        <taxon>Thermoactinomycetaceae</taxon>
        <taxon>Laceyella</taxon>
    </lineage>
</organism>
<proteinExistence type="predicted"/>
<evidence type="ECO:0000256" key="1">
    <source>
        <dbReference type="SAM" id="SignalP"/>
    </source>
</evidence>
<feature type="domain" description="Immune inhibitor A-like metallopeptidase VEG" evidence="3">
    <location>
        <begin position="600"/>
        <end position="752"/>
    </location>
</feature>
<dbReference type="SUPFAM" id="SSF55486">
    <property type="entry name" value="Metalloproteases ('zincins'), catalytic domain"/>
    <property type="match status" value="1"/>
</dbReference>
<feature type="domain" description="Peptidase M6-like" evidence="2">
    <location>
        <begin position="133"/>
        <end position="407"/>
    </location>
</feature>
<dbReference type="Pfam" id="PF05547">
    <property type="entry name" value="Peptidase_M6"/>
    <property type="match status" value="1"/>
</dbReference>
<gene>
    <name evidence="4" type="ORF">NYR52_06825</name>
</gene>
<feature type="signal peptide" evidence="1">
    <location>
        <begin position="1"/>
        <end position="21"/>
    </location>
</feature>
<evidence type="ECO:0000313" key="5">
    <source>
        <dbReference type="Proteomes" id="UP001058650"/>
    </source>
</evidence>
<evidence type="ECO:0000313" key="4">
    <source>
        <dbReference type="EMBL" id="UWE04832.1"/>
    </source>
</evidence>
<dbReference type="InterPro" id="IPR012300">
    <property type="entry name" value="Pept_M6_InhA"/>
</dbReference>
<keyword evidence="1" id="KW-0732">Signal</keyword>
<dbReference type="PANTHER" id="PTHR41775:SF1">
    <property type="entry name" value="PEPTIDASE M6-LIKE DOMAIN-CONTAINING PROTEIN"/>
    <property type="match status" value="1"/>
</dbReference>
<dbReference type="InterPro" id="IPR008757">
    <property type="entry name" value="Peptidase_M6-like_domain"/>
</dbReference>
<evidence type="ECO:0000259" key="3">
    <source>
        <dbReference type="Pfam" id="PF20774"/>
    </source>
</evidence>
<dbReference type="RefSeq" id="WP_259436555.1">
    <property type="nucleotide sequence ID" value="NZ_CP103866.1"/>
</dbReference>
<dbReference type="PIRSF" id="PIRSF007519">
    <property type="entry name" value="Protease_InhA"/>
    <property type="match status" value="1"/>
</dbReference>
<dbReference type="Pfam" id="PF20774">
    <property type="entry name" value="InhA-like_VEG"/>
    <property type="match status" value="1"/>
</dbReference>
<protein>
    <submittedName>
        <fullName evidence="4">Immune inhibitor A</fullName>
    </submittedName>
</protein>
<accession>A0ABY5U932</accession>
<keyword evidence="5" id="KW-1185">Reference proteome</keyword>
<dbReference type="NCBIfam" id="TIGR03296">
    <property type="entry name" value="M6dom_TIGR03296"/>
    <property type="match status" value="1"/>
</dbReference>
<reference evidence="4" key="1">
    <citation type="submission" date="2022-08" db="EMBL/GenBank/DDBJ databases">
        <title>The complete genome sequence of the thermophilic bacterium Laceyella sacchari FBKL4.010 reveals the basis for tetramethylpyrazine biosynthesis in Moutai-flavor Daqu.</title>
        <authorList>
            <person name="Li D."/>
            <person name="Huang W."/>
            <person name="Wang C."/>
            <person name="Qiu S."/>
        </authorList>
    </citation>
    <scope>NUCLEOTIDE SEQUENCE</scope>
    <source>
        <strain evidence="4">FBKL4.014</strain>
    </source>
</reference>
<dbReference type="EMBL" id="CP103866">
    <property type="protein sequence ID" value="UWE04832.1"/>
    <property type="molecule type" value="Genomic_DNA"/>
</dbReference>
<dbReference type="Proteomes" id="UP001058650">
    <property type="component" value="Chromosome"/>
</dbReference>
<evidence type="ECO:0000259" key="2">
    <source>
        <dbReference type="Pfam" id="PF05547"/>
    </source>
</evidence>
<sequence length="761" mass="84360">MRRNKPIIALITSFCVAAAVAGTPPNSSFASSSANQKDLARAIDWSTVNEQALIEALKKRGKLRPNATAVEIEEAIKAYVRRGSNPHSATDGIDTSKPFGKRAYKNKKAVQAKASRNIAKAKEGDAASKPSKRKHVDQAVVALIEFPDYSHNQLPDPGDRSFWVKDFSSAHYWNLLFNRNGFKMDNGKKYVSATQYYLQQSAGFWALDGKVTPWVKAKHDAAYYGAHDVGDGYELNDVRAQELAKETLPAVARQIAGNEDKYDQRDPYDIDGDGDVMEPDGLLDNLFIVHSGMGEEAGGGELGDDAIWSHRSVIGPEPVPIPGTKLKAFDYIIQPEDGATGVFVHEYGHNIGLPDEYDTGYTGTGSPVEAWSLMSYGSWTGKIPGTEPTGLSAWCKLFFHELYGGNWPQPTVIDFNRLNHKRTFLLWEAVANKKHGKLLKINLPDRLVDPPTQPLGSKAYFSTKGDMLDTRMVSQEIDLTQAKSAKLRFASWRKLEVGYDYLYVNVYTDGAANPVRVKAYSDTTNGVWVNDEVDLSQFVGNRVKVEFRYVTDIAVTEEGFYVDNIIVEADGKAVFSDDAEGAPLFALEGFALFDGAKIPYAQYYLVEWRTHRGVDQGLAHVRRNNSLLSYDPGMLVWYYDARFGTDNMTGKHPGEGFVGVVDAHQRGHYWSNGQVGSTRYQVNDAAFHVKPTSPIHVIYPDYYMKYDSLPGVSVFYDGNDYSSPFNPAGGKILPYHGLQINLDAVSPDEKTAVITVSKQPK</sequence>
<name>A0ABY5U932_LACSH</name>
<feature type="chain" id="PRO_5047115559" evidence="1">
    <location>
        <begin position="22"/>
        <end position="761"/>
    </location>
</feature>
<dbReference type="InterPro" id="IPR048665">
    <property type="entry name" value="InhA-like_VEG"/>
</dbReference>
<dbReference type="InterPro" id="IPR013320">
    <property type="entry name" value="ConA-like_dom_sf"/>
</dbReference>
<dbReference type="PANTHER" id="PTHR41775">
    <property type="entry name" value="SECRETED PROTEIN-RELATED"/>
    <property type="match status" value="1"/>
</dbReference>
<dbReference type="Pfam" id="PF20773">
    <property type="entry name" value="InhA-like_MAM"/>
    <property type="match status" value="1"/>
</dbReference>